<accession>A0A841I513</accession>
<evidence type="ECO:0000259" key="1">
    <source>
        <dbReference type="PROSITE" id="PS51819"/>
    </source>
</evidence>
<dbReference type="SUPFAM" id="SSF54593">
    <property type="entry name" value="Glyoxalase/Bleomycin resistance protein/Dihydroxybiphenyl dioxygenase"/>
    <property type="match status" value="1"/>
</dbReference>
<dbReference type="RefSeq" id="WP_183988860.1">
    <property type="nucleotide sequence ID" value="NZ_JACHHG010000022.1"/>
</dbReference>
<keyword evidence="2" id="KW-0456">Lyase</keyword>
<dbReference type="Pfam" id="PF00903">
    <property type="entry name" value="Glyoxalase"/>
    <property type="match status" value="1"/>
</dbReference>
<dbReference type="InterPro" id="IPR004360">
    <property type="entry name" value="Glyas_Fos-R_dOase_dom"/>
</dbReference>
<gene>
    <name evidence="2" type="ORF">HNR42_003590</name>
</gene>
<dbReference type="CDD" id="cd06587">
    <property type="entry name" value="VOC"/>
    <property type="match status" value="1"/>
</dbReference>
<dbReference type="Proteomes" id="UP000569951">
    <property type="component" value="Unassembled WGS sequence"/>
</dbReference>
<protein>
    <submittedName>
        <fullName evidence="2">Putative enzyme related to lactoylglutathione lyase</fullName>
    </submittedName>
</protein>
<dbReference type="InterPro" id="IPR037523">
    <property type="entry name" value="VOC_core"/>
</dbReference>
<dbReference type="EMBL" id="JACHHG010000022">
    <property type="protein sequence ID" value="MBB6100124.1"/>
    <property type="molecule type" value="Genomic_DNA"/>
</dbReference>
<comment type="caution">
    <text evidence="2">The sequence shown here is derived from an EMBL/GenBank/DDBJ whole genome shotgun (WGS) entry which is preliminary data.</text>
</comment>
<dbReference type="GO" id="GO:0016829">
    <property type="term" value="F:lyase activity"/>
    <property type="evidence" value="ECO:0007669"/>
    <property type="project" value="UniProtKB-KW"/>
</dbReference>
<organism evidence="2 3">
    <name type="scientific">Deinobacterium chartae</name>
    <dbReference type="NCBI Taxonomy" id="521158"/>
    <lineage>
        <taxon>Bacteria</taxon>
        <taxon>Thermotogati</taxon>
        <taxon>Deinococcota</taxon>
        <taxon>Deinococci</taxon>
        <taxon>Deinococcales</taxon>
        <taxon>Deinococcaceae</taxon>
        <taxon>Deinobacterium</taxon>
    </lineage>
</organism>
<evidence type="ECO:0000313" key="2">
    <source>
        <dbReference type="EMBL" id="MBB6100124.1"/>
    </source>
</evidence>
<sequence length="116" mass="12681">MKTILDFVTLHTPDLRATRRYYTEVLGFEVSEERPGGNAFVQASGAGLAIRKDPDAARGHSNVTVSFIVPDAEAYHAQLVQRGAQVLVPPHDGPFGRMLIIVTPDGHRLSFREGQA</sequence>
<reference evidence="2 3" key="1">
    <citation type="submission" date="2020-08" db="EMBL/GenBank/DDBJ databases">
        <title>Genomic Encyclopedia of Type Strains, Phase IV (KMG-IV): sequencing the most valuable type-strain genomes for metagenomic binning, comparative biology and taxonomic classification.</title>
        <authorList>
            <person name="Goeker M."/>
        </authorList>
    </citation>
    <scope>NUCLEOTIDE SEQUENCE [LARGE SCALE GENOMIC DNA]</scope>
    <source>
        <strain evidence="2 3">DSM 21458</strain>
    </source>
</reference>
<dbReference type="Gene3D" id="3.10.180.10">
    <property type="entry name" value="2,3-Dihydroxybiphenyl 1,2-Dioxygenase, domain 1"/>
    <property type="match status" value="1"/>
</dbReference>
<name>A0A841I513_9DEIO</name>
<dbReference type="PROSITE" id="PS51819">
    <property type="entry name" value="VOC"/>
    <property type="match status" value="1"/>
</dbReference>
<evidence type="ECO:0000313" key="3">
    <source>
        <dbReference type="Proteomes" id="UP000569951"/>
    </source>
</evidence>
<dbReference type="InterPro" id="IPR029068">
    <property type="entry name" value="Glyas_Bleomycin-R_OHBP_Dase"/>
</dbReference>
<dbReference type="PANTHER" id="PTHR33993">
    <property type="entry name" value="GLYOXALASE-RELATED"/>
    <property type="match status" value="1"/>
</dbReference>
<dbReference type="AlphaFoldDB" id="A0A841I513"/>
<dbReference type="InterPro" id="IPR052164">
    <property type="entry name" value="Anthracycline_SecMetBiosynth"/>
</dbReference>
<proteinExistence type="predicted"/>
<keyword evidence="3" id="KW-1185">Reference proteome</keyword>
<feature type="domain" description="VOC" evidence="1">
    <location>
        <begin position="4"/>
        <end position="114"/>
    </location>
</feature>